<evidence type="ECO:0000313" key="3">
    <source>
        <dbReference type="Proteomes" id="UP001595740"/>
    </source>
</evidence>
<comment type="caution">
    <text evidence="2">The sequence shown here is derived from an EMBL/GenBank/DDBJ whole genome shotgun (WGS) entry which is preliminary data.</text>
</comment>
<proteinExistence type="predicted"/>
<dbReference type="RefSeq" id="WP_386759013.1">
    <property type="nucleotide sequence ID" value="NZ_JBHRXK010000003.1"/>
</dbReference>
<evidence type="ECO:0000259" key="1">
    <source>
        <dbReference type="Pfam" id="PF13643"/>
    </source>
</evidence>
<accession>A0ABV7RRK9</accession>
<gene>
    <name evidence="2" type="ORF">ACFOLC_09645</name>
</gene>
<keyword evidence="3" id="KW-1185">Reference proteome</keyword>
<reference evidence="3" key="1">
    <citation type="journal article" date="2019" name="Int. J. Syst. Evol. Microbiol.">
        <title>The Global Catalogue of Microorganisms (GCM) 10K type strain sequencing project: providing services to taxonomists for standard genome sequencing and annotation.</title>
        <authorList>
            <consortium name="The Broad Institute Genomics Platform"/>
            <consortium name="The Broad Institute Genome Sequencing Center for Infectious Disease"/>
            <person name="Wu L."/>
            <person name="Ma J."/>
        </authorList>
    </citation>
    <scope>NUCLEOTIDE SEQUENCE [LARGE SCALE GENOMIC DNA]</scope>
    <source>
        <strain evidence="3">KCTC 42875</strain>
    </source>
</reference>
<dbReference type="Pfam" id="PF13643">
    <property type="entry name" value="DUF4145"/>
    <property type="match status" value="1"/>
</dbReference>
<feature type="domain" description="DUF4145" evidence="1">
    <location>
        <begin position="119"/>
        <end position="189"/>
    </location>
</feature>
<feature type="non-terminal residue" evidence="2">
    <location>
        <position position="1"/>
    </location>
</feature>
<protein>
    <submittedName>
        <fullName evidence="2">DUF4145 domain-containing protein</fullName>
    </submittedName>
</protein>
<sequence length="194" mass="20582">SCSTSAPRIEGLGASRTVMGQVYAGGRYFSSLLGPTGGSQVAWHNASNIGSEEFICGWCSNKVATPIGYRSQGNPNQKIHICPHCDMPSTFSYSIQVPGVSYGSSVAHLPSDVSALFDEARRCTAASCYTAAVLICRKLLMNIAVAQGAKTGQTFISYVDYLASSGYVPPNGKGWVDHIRKKGNEATHEIVLGL</sequence>
<organism evidence="2 3">
    <name type="scientific">Lysobacter cavernae</name>
    <dbReference type="NCBI Taxonomy" id="1685901"/>
    <lineage>
        <taxon>Bacteria</taxon>
        <taxon>Pseudomonadati</taxon>
        <taxon>Pseudomonadota</taxon>
        <taxon>Gammaproteobacteria</taxon>
        <taxon>Lysobacterales</taxon>
        <taxon>Lysobacteraceae</taxon>
        <taxon>Lysobacter</taxon>
    </lineage>
</organism>
<name>A0ABV7RRK9_9GAMM</name>
<dbReference type="Proteomes" id="UP001595740">
    <property type="component" value="Unassembled WGS sequence"/>
</dbReference>
<evidence type="ECO:0000313" key="2">
    <source>
        <dbReference type="EMBL" id="MFC3551272.1"/>
    </source>
</evidence>
<dbReference type="InterPro" id="IPR025285">
    <property type="entry name" value="DUF4145"/>
</dbReference>
<dbReference type="EMBL" id="JBHRXK010000003">
    <property type="protein sequence ID" value="MFC3551272.1"/>
    <property type="molecule type" value="Genomic_DNA"/>
</dbReference>